<proteinExistence type="predicted"/>
<evidence type="ECO:0000313" key="2">
    <source>
        <dbReference type="Proteomes" id="UP001222392"/>
    </source>
</evidence>
<sequence>MKKKRYKQKRKKMNLFYVTNGYFGDTGVHVYIIAENEDRAEELASQKFKEDAKENEEYGSYEENYWTDLEVHCETEDVSKEFVSDVNS</sequence>
<protein>
    <submittedName>
        <fullName evidence="1">Uncharacterized protein</fullName>
    </submittedName>
</protein>
<gene>
    <name evidence="1" type="ORF">0105phi72_086</name>
</gene>
<evidence type="ECO:0000313" key="1">
    <source>
        <dbReference type="EMBL" id="WCS66630.1"/>
    </source>
</evidence>
<organism evidence="1 2">
    <name type="scientific">Bacillus phage 0105phi7-2</name>
    <dbReference type="NCBI Taxonomy" id="3025408"/>
    <lineage>
        <taxon>Viruses</taxon>
        <taxon>Duplodnaviria</taxon>
        <taxon>Heunggongvirae</taxon>
        <taxon>Uroviricota</taxon>
        <taxon>Caudoviricetes</taxon>
        <taxon>Theosmithvirus</taxon>
        <taxon>Theosmithvirus tv0105phi72</taxon>
    </lineage>
</organism>
<accession>A0AAF0BYP9</accession>
<keyword evidence="2" id="KW-1185">Reference proteome</keyword>
<reference evidence="1" key="1">
    <citation type="submission" date="2023-01" db="EMBL/GenBank/DDBJ databases">
        <title>Siphophage 0105phi7-2 of Bacillus thuringiensis: Novel Propagation, DNA, and Genome-Implied Assembly.</title>
        <authorList>
            <person name="Roberts S."/>
            <person name="Aldis M."/>
            <person name="Wright E.T."/>
            <person name="Lai Z."/>
            <person name="Hardies S.C."/>
            <person name="Serwer P."/>
        </authorList>
    </citation>
    <scope>NUCLEOTIDE SEQUENCE</scope>
</reference>
<dbReference type="EMBL" id="OQ317942">
    <property type="protein sequence ID" value="WCS66630.1"/>
    <property type="molecule type" value="Genomic_DNA"/>
</dbReference>
<dbReference type="Proteomes" id="UP001222392">
    <property type="component" value="Segment"/>
</dbReference>
<name>A0AAF0BYP9_9CAUD</name>